<evidence type="ECO:0000313" key="3">
    <source>
        <dbReference type="Proteomes" id="UP000712007"/>
    </source>
</evidence>
<organism evidence="2 3">
    <name type="scientific">Candidatus Aphodosoma intestinipullorum</name>
    <dbReference type="NCBI Taxonomy" id="2840674"/>
    <lineage>
        <taxon>Bacteria</taxon>
        <taxon>Pseudomonadati</taxon>
        <taxon>Bacteroidota</taxon>
        <taxon>Bacteroidia</taxon>
        <taxon>Bacteroidales</taxon>
        <taxon>Candidatus Aphodosoma</taxon>
    </lineage>
</organism>
<keyword evidence="1" id="KW-0812">Transmembrane</keyword>
<proteinExistence type="predicted"/>
<reference evidence="2" key="2">
    <citation type="journal article" date="2021" name="PeerJ">
        <title>Extensive microbial diversity within the chicken gut microbiome revealed by metagenomics and culture.</title>
        <authorList>
            <person name="Gilroy R."/>
            <person name="Ravi A."/>
            <person name="Getino M."/>
            <person name="Pursley I."/>
            <person name="Horton D.L."/>
            <person name="Alikhan N.F."/>
            <person name="Baker D."/>
            <person name="Gharbi K."/>
            <person name="Hall N."/>
            <person name="Watson M."/>
            <person name="Adriaenssens E.M."/>
            <person name="Foster-Nyarko E."/>
            <person name="Jarju S."/>
            <person name="Secka A."/>
            <person name="Antonio M."/>
            <person name="Oren A."/>
            <person name="Chaudhuri R.R."/>
            <person name="La Ragione R."/>
            <person name="Hildebrand F."/>
            <person name="Pallen M.J."/>
        </authorList>
    </citation>
    <scope>NUCLEOTIDE SEQUENCE</scope>
    <source>
        <strain evidence="2">3924</strain>
    </source>
</reference>
<keyword evidence="1" id="KW-1133">Transmembrane helix</keyword>
<keyword evidence="1" id="KW-0472">Membrane</keyword>
<sequence>MKKSHERHHTIAALHPAGQRLSPIYGIYSYVTDILIASTAVMVIPMAKIVISN</sequence>
<dbReference type="AlphaFoldDB" id="A0A940IF29"/>
<protein>
    <submittedName>
        <fullName evidence="2">Uncharacterized protein</fullName>
    </submittedName>
</protein>
<reference evidence="2" key="1">
    <citation type="submission" date="2020-10" db="EMBL/GenBank/DDBJ databases">
        <authorList>
            <person name="Gilroy R."/>
        </authorList>
    </citation>
    <scope>NUCLEOTIDE SEQUENCE</scope>
    <source>
        <strain evidence="2">3924</strain>
    </source>
</reference>
<evidence type="ECO:0000256" key="1">
    <source>
        <dbReference type="SAM" id="Phobius"/>
    </source>
</evidence>
<accession>A0A940IF29</accession>
<comment type="caution">
    <text evidence="2">The sequence shown here is derived from an EMBL/GenBank/DDBJ whole genome shotgun (WGS) entry which is preliminary data.</text>
</comment>
<name>A0A940IF29_9BACT</name>
<feature type="transmembrane region" description="Helical" evidence="1">
    <location>
        <begin position="27"/>
        <end position="51"/>
    </location>
</feature>
<dbReference type="EMBL" id="JADIMV010000102">
    <property type="protein sequence ID" value="MBO8440176.1"/>
    <property type="molecule type" value="Genomic_DNA"/>
</dbReference>
<dbReference type="Proteomes" id="UP000712007">
    <property type="component" value="Unassembled WGS sequence"/>
</dbReference>
<evidence type="ECO:0000313" key="2">
    <source>
        <dbReference type="EMBL" id="MBO8440176.1"/>
    </source>
</evidence>
<gene>
    <name evidence="2" type="ORF">IAC51_05940</name>
</gene>